<evidence type="ECO:0000259" key="7">
    <source>
        <dbReference type="Pfam" id="PF22770"/>
    </source>
</evidence>
<feature type="compositionally biased region" description="Basic residues" evidence="4">
    <location>
        <begin position="716"/>
        <end position="731"/>
    </location>
</feature>
<comment type="caution">
    <text evidence="8">The sequence shown here is derived from an EMBL/GenBank/DDBJ whole genome shotgun (WGS) entry which is preliminary data.</text>
</comment>
<dbReference type="InterPro" id="IPR055079">
    <property type="entry name" value="POP1_C"/>
</dbReference>
<keyword evidence="2" id="KW-0819">tRNA processing</keyword>
<accession>A0AAD8ENS5</accession>
<feature type="region of interest" description="Disordered" evidence="4">
    <location>
        <begin position="700"/>
        <end position="738"/>
    </location>
</feature>
<dbReference type="AlphaFoldDB" id="A0AAD8ENS5"/>
<feature type="domain" description="POPLD" evidence="6">
    <location>
        <begin position="499"/>
        <end position="588"/>
    </location>
</feature>
<dbReference type="EMBL" id="JASPKZ010001980">
    <property type="protein sequence ID" value="KAJ9596564.1"/>
    <property type="molecule type" value="Genomic_DNA"/>
</dbReference>
<organism evidence="8 9">
    <name type="scientific">Diploptera punctata</name>
    <name type="common">Pacific beetle cockroach</name>
    <dbReference type="NCBI Taxonomy" id="6984"/>
    <lineage>
        <taxon>Eukaryota</taxon>
        <taxon>Metazoa</taxon>
        <taxon>Ecdysozoa</taxon>
        <taxon>Arthropoda</taxon>
        <taxon>Hexapoda</taxon>
        <taxon>Insecta</taxon>
        <taxon>Pterygota</taxon>
        <taxon>Neoptera</taxon>
        <taxon>Polyneoptera</taxon>
        <taxon>Dictyoptera</taxon>
        <taxon>Blattodea</taxon>
        <taxon>Blaberoidea</taxon>
        <taxon>Blaberidae</taxon>
        <taxon>Diplopterinae</taxon>
        <taxon>Diploptera</taxon>
    </lineage>
</organism>
<evidence type="ECO:0000313" key="9">
    <source>
        <dbReference type="Proteomes" id="UP001233999"/>
    </source>
</evidence>
<dbReference type="InterPro" id="IPR012590">
    <property type="entry name" value="POPLD_dom"/>
</dbReference>
<evidence type="ECO:0000259" key="6">
    <source>
        <dbReference type="Pfam" id="PF08170"/>
    </source>
</evidence>
<keyword evidence="9" id="KW-1185">Reference proteome</keyword>
<feature type="compositionally biased region" description="Basic residues" evidence="4">
    <location>
        <begin position="62"/>
        <end position="73"/>
    </location>
</feature>
<evidence type="ECO:0000256" key="4">
    <source>
        <dbReference type="SAM" id="MobiDB-lite"/>
    </source>
</evidence>
<dbReference type="PANTHER" id="PTHR22731:SF3">
    <property type="entry name" value="RIBONUCLEASES P_MRP PROTEIN SUBUNIT POP1"/>
    <property type="match status" value="1"/>
</dbReference>
<dbReference type="GO" id="GO:0005655">
    <property type="term" value="C:nucleolar ribonuclease P complex"/>
    <property type="evidence" value="ECO:0007669"/>
    <property type="project" value="InterPro"/>
</dbReference>
<dbReference type="SUPFAM" id="SSF103025">
    <property type="entry name" value="Folate-binding domain"/>
    <property type="match status" value="1"/>
</dbReference>
<dbReference type="InterPro" id="IPR039182">
    <property type="entry name" value="Pop1"/>
</dbReference>
<proteinExistence type="predicted"/>
<evidence type="ECO:0000313" key="8">
    <source>
        <dbReference type="EMBL" id="KAJ9596564.1"/>
    </source>
</evidence>
<dbReference type="PANTHER" id="PTHR22731">
    <property type="entry name" value="RIBONUCLEASES P/MRP PROTEIN SUBUNIT POP1"/>
    <property type="match status" value="1"/>
</dbReference>
<feature type="compositionally biased region" description="Polar residues" evidence="4">
    <location>
        <begin position="288"/>
        <end position="304"/>
    </location>
</feature>
<feature type="compositionally biased region" description="Basic residues" evidence="4">
    <location>
        <begin position="91"/>
        <end position="103"/>
    </location>
</feature>
<gene>
    <name evidence="8" type="ORF">L9F63_012397</name>
</gene>
<dbReference type="Pfam" id="PF08170">
    <property type="entry name" value="POPLD"/>
    <property type="match status" value="1"/>
</dbReference>
<sequence length="738" mass="84594">MASSKPQFDAFLGGCHDLPVDLAVRKYVSARAQEIAALTQAIEDPQRTALVFQKLPKHMRRRVMSRTSKRLPRRLREAHMQQLEKSGLPPKPKRPSRKYRRRPKNLLLEYNRRQKKFVWLETHIWHAKRFHMIEKWGYKIADVPNDKCFRACYRATANHCLLQDISYYSCIELSGPEHHLLENLEKLTSKDCGLTFRAKAFLKGTREGSVMLFHQNSYPFGAIGRVSFFWKPVTQLKCEENPYRSLWIWVHPAFYQQVKDELISSFAFIEKTSTLCQDDMESEPISECPSSDNDSESCGSPYENSDGSVEMILLKDVLNRFRLTGPLSQAALSETLHVANVLENKCADNEISRKDWWQEFYGTSEENRSSWKYQNRLWEIIKGSASPSQLPSHLVLSLIVKDPRLELPSKRKKAVPNQSSEELKQISPLSCVSPIWNLGVRDLVTKTKLSSGELAEMRSHSLVPGNMLEELAKSCIPVLLIQRPGCQDSAQNRIGYSSGWDIVLPAGWALPFWLGLVFRGARPGGLRESNSIEFEAIDEHLFPPDTEAGSKEAEFKRVKLTEQHFRLPPDKRPNFLKLGISSPFICAWKILLTDWTHKSLVMPTSKCIKEDRVQFFVLRDKVNLECLRSAVESLKTIKSYCDKGNNSDLTVRNTDSCLVKVTVHMCSKGSPSDLAIICLPSVSDIDNLLKNPNFPGPVEEIHKDENHEERKNLRNDHKKLLKSLRRKRVKRKTENGKL</sequence>
<evidence type="ECO:0000259" key="5">
    <source>
        <dbReference type="Pfam" id="PF06978"/>
    </source>
</evidence>
<keyword evidence="3" id="KW-0539">Nucleus</keyword>
<feature type="domain" description="Pop1 N-terminal" evidence="5">
    <location>
        <begin position="27"/>
        <end position="102"/>
    </location>
</feature>
<comment type="subcellular location">
    <subcellularLocation>
        <location evidence="1">Nucleus</location>
    </subcellularLocation>
</comment>
<evidence type="ECO:0000256" key="1">
    <source>
        <dbReference type="ARBA" id="ARBA00004123"/>
    </source>
</evidence>
<feature type="compositionally biased region" description="Basic and acidic residues" evidence="4">
    <location>
        <begin position="700"/>
        <end position="715"/>
    </location>
</feature>
<dbReference type="GO" id="GO:0000172">
    <property type="term" value="C:ribonuclease MRP complex"/>
    <property type="evidence" value="ECO:0007669"/>
    <property type="project" value="InterPro"/>
</dbReference>
<reference evidence="8" key="1">
    <citation type="journal article" date="2023" name="IScience">
        <title>Live-bearing cockroach genome reveals convergent evolutionary mechanisms linked to viviparity in insects and beyond.</title>
        <authorList>
            <person name="Fouks B."/>
            <person name="Harrison M.C."/>
            <person name="Mikhailova A.A."/>
            <person name="Marchal E."/>
            <person name="English S."/>
            <person name="Carruthers M."/>
            <person name="Jennings E.C."/>
            <person name="Chiamaka E.L."/>
            <person name="Frigard R.A."/>
            <person name="Pippel M."/>
            <person name="Attardo G.M."/>
            <person name="Benoit J.B."/>
            <person name="Bornberg-Bauer E."/>
            <person name="Tobe S.S."/>
        </authorList>
    </citation>
    <scope>NUCLEOTIDE SEQUENCE</scope>
    <source>
        <strain evidence="8">Stay&amp;Tobe</strain>
    </source>
</reference>
<protein>
    <submittedName>
        <fullName evidence="8">Uncharacterized protein</fullName>
    </submittedName>
</protein>
<dbReference type="Proteomes" id="UP001233999">
    <property type="component" value="Unassembled WGS sequence"/>
</dbReference>
<dbReference type="InterPro" id="IPR009723">
    <property type="entry name" value="Pop1_N"/>
</dbReference>
<dbReference type="Pfam" id="PF06978">
    <property type="entry name" value="POP1_N"/>
    <property type="match status" value="2"/>
</dbReference>
<feature type="domain" description="POP1 C-terminal" evidence="7">
    <location>
        <begin position="657"/>
        <end position="734"/>
    </location>
</feature>
<reference evidence="8" key="2">
    <citation type="submission" date="2023-05" db="EMBL/GenBank/DDBJ databases">
        <authorList>
            <person name="Fouks B."/>
        </authorList>
    </citation>
    <scope>NUCLEOTIDE SEQUENCE</scope>
    <source>
        <strain evidence="8">Stay&amp;Tobe</strain>
        <tissue evidence="8">Testes</tissue>
    </source>
</reference>
<feature type="region of interest" description="Disordered" evidence="4">
    <location>
        <begin position="62"/>
        <end position="103"/>
    </location>
</feature>
<evidence type="ECO:0000256" key="2">
    <source>
        <dbReference type="ARBA" id="ARBA00022694"/>
    </source>
</evidence>
<feature type="domain" description="Pop1 N-terminal" evidence="5">
    <location>
        <begin position="107"/>
        <end position="175"/>
    </location>
</feature>
<name>A0AAD8ENS5_DIPPU</name>
<feature type="region of interest" description="Disordered" evidence="4">
    <location>
        <begin position="281"/>
        <end position="304"/>
    </location>
</feature>
<dbReference type="GO" id="GO:0001682">
    <property type="term" value="P:tRNA 5'-leader removal"/>
    <property type="evidence" value="ECO:0007669"/>
    <property type="project" value="InterPro"/>
</dbReference>
<dbReference type="Pfam" id="PF22770">
    <property type="entry name" value="POP1_C"/>
    <property type="match status" value="1"/>
</dbReference>
<evidence type="ECO:0000256" key="3">
    <source>
        <dbReference type="ARBA" id="ARBA00023242"/>
    </source>
</evidence>